<proteinExistence type="predicted"/>
<name>A0A9P5HC89_9HYPO</name>
<evidence type="ECO:0000313" key="2">
    <source>
        <dbReference type="EMBL" id="KAF7547168.1"/>
    </source>
</evidence>
<comment type="caution">
    <text evidence="2">The sequence shown here is derived from an EMBL/GenBank/DDBJ whole genome shotgun (WGS) entry which is preliminary data.</text>
</comment>
<feature type="region of interest" description="Disordered" evidence="1">
    <location>
        <begin position="365"/>
        <end position="419"/>
    </location>
</feature>
<feature type="compositionally biased region" description="Low complexity" evidence="1">
    <location>
        <begin position="365"/>
        <end position="378"/>
    </location>
</feature>
<feature type="region of interest" description="Disordered" evidence="1">
    <location>
        <begin position="117"/>
        <end position="137"/>
    </location>
</feature>
<dbReference type="EMBL" id="JAANBB010000186">
    <property type="protein sequence ID" value="KAF7547168.1"/>
    <property type="molecule type" value="Genomic_DNA"/>
</dbReference>
<feature type="region of interest" description="Disordered" evidence="1">
    <location>
        <begin position="26"/>
        <end position="50"/>
    </location>
</feature>
<feature type="compositionally biased region" description="Basic and acidic residues" evidence="1">
    <location>
        <begin position="204"/>
        <end position="213"/>
    </location>
</feature>
<feature type="compositionally biased region" description="Gly residues" evidence="1">
    <location>
        <begin position="379"/>
        <end position="391"/>
    </location>
</feature>
<feature type="region of interest" description="Disordered" evidence="1">
    <location>
        <begin position="200"/>
        <end position="230"/>
    </location>
</feature>
<dbReference type="PANTHER" id="PTHR38166:SF1">
    <property type="entry name" value="C2H2-TYPE DOMAIN-CONTAINING PROTEIN"/>
    <property type="match status" value="1"/>
</dbReference>
<organism evidence="2 3">
    <name type="scientific">Cylindrodendrum hubeiense</name>
    <dbReference type="NCBI Taxonomy" id="595255"/>
    <lineage>
        <taxon>Eukaryota</taxon>
        <taxon>Fungi</taxon>
        <taxon>Dikarya</taxon>
        <taxon>Ascomycota</taxon>
        <taxon>Pezizomycotina</taxon>
        <taxon>Sordariomycetes</taxon>
        <taxon>Hypocreomycetidae</taxon>
        <taxon>Hypocreales</taxon>
        <taxon>Nectriaceae</taxon>
        <taxon>Cylindrodendrum</taxon>
    </lineage>
</organism>
<reference evidence="2" key="1">
    <citation type="submission" date="2020-03" db="EMBL/GenBank/DDBJ databases">
        <title>Draft Genome Sequence of Cylindrodendrum hubeiense.</title>
        <authorList>
            <person name="Buettner E."/>
            <person name="Kellner H."/>
        </authorList>
    </citation>
    <scope>NUCLEOTIDE SEQUENCE</scope>
    <source>
        <strain evidence="2">IHI 201604</strain>
    </source>
</reference>
<feature type="compositionally biased region" description="Basic and acidic residues" evidence="1">
    <location>
        <begin position="1"/>
        <end position="11"/>
    </location>
</feature>
<dbReference type="Proteomes" id="UP000722485">
    <property type="component" value="Unassembled WGS sequence"/>
</dbReference>
<dbReference type="PANTHER" id="PTHR38166">
    <property type="entry name" value="C2H2-TYPE DOMAIN-CONTAINING PROTEIN-RELATED"/>
    <property type="match status" value="1"/>
</dbReference>
<feature type="region of interest" description="Disordered" evidence="1">
    <location>
        <begin position="1"/>
        <end position="20"/>
    </location>
</feature>
<gene>
    <name evidence="2" type="ORF">G7Z17_g7914</name>
</gene>
<feature type="region of interest" description="Disordered" evidence="1">
    <location>
        <begin position="253"/>
        <end position="312"/>
    </location>
</feature>
<feature type="region of interest" description="Disordered" evidence="1">
    <location>
        <begin position="534"/>
        <end position="575"/>
    </location>
</feature>
<dbReference type="AlphaFoldDB" id="A0A9P5HC89"/>
<protein>
    <submittedName>
        <fullName evidence="2">Uncharacterized protein</fullName>
    </submittedName>
</protein>
<accession>A0A9P5HC89</accession>
<evidence type="ECO:0000313" key="3">
    <source>
        <dbReference type="Proteomes" id="UP000722485"/>
    </source>
</evidence>
<feature type="compositionally biased region" description="Polar residues" evidence="1">
    <location>
        <begin position="260"/>
        <end position="290"/>
    </location>
</feature>
<sequence>MGSNAREHEQNRNAIPRSLWATTFKRTSTEAISPEDHTALPDNPSESDHSTLRLSIDTAPRSASVLDLVFSRPSSVVSTATSWDSTGRISTHSRGGLLWKRNASFSSILSTNRASLGQHPEVDPEQPVPPVPPLPSNVNARRTRSIDSWVACLDYSVSDQVTAAGWVAQQRRANKSRMSEIFDEDIPDELDGRKDALQLLPDARANDDPETTREPALSTIEEGNSDAGCSTTEAIPVQYHFTADNADKVFLSIPRHPSTRHGSCSGTDTTTEQTSEISKQSSLTPATSIAEQPDLEDPEAPEISEDDDTISNLTDETDESFYEAFFAASLDTGLLPAAMTLKDHIASLVSARVTDWVRSCCPGQLSSEGLSGSASGTSFGSGGDDGLTGRDGAGKKRGFDESNPGDSGRGNGDDQDKRRKMEAALAKAEVVKMESNLACPFLKGYPNRKWPRCQKCFPSVHRIKCFKTFKEETELKQHRREPVPCDVIDPTDEMLLGIDGDIIRKLRARTGARNGTQEEKWKCMFKIIFPDVEDTKIPSPCSGDPDKPRGASAISPLSSTRDPSSGCTQCNPESK</sequence>
<evidence type="ECO:0000256" key="1">
    <source>
        <dbReference type="SAM" id="MobiDB-lite"/>
    </source>
</evidence>
<feature type="compositionally biased region" description="Acidic residues" evidence="1">
    <location>
        <begin position="293"/>
        <end position="312"/>
    </location>
</feature>
<feature type="compositionally biased region" description="Pro residues" evidence="1">
    <location>
        <begin position="126"/>
        <end position="135"/>
    </location>
</feature>
<feature type="compositionally biased region" description="Polar residues" evidence="1">
    <location>
        <begin position="555"/>
        <end position="575"/>
    </location>
</feature>
<keyword evidence="3" id="KW-1185">Reference proteome</keyword>
<dbReference type="OrthoDB" id="4161727at2759"/>